<name>A0ABQ6TTE4_9BACT</name>
<feature type="binding site" evidence="2">
    <location>
        <position position="224"/>
    </location>
    <ligand>
        <name>ATP</name>
        <dbReference type="ChEBI" id="CHEBI:30616"/>
    </ligand>
</feature>
<feature type="binding site" evidence="2">
    <location>
        <position position="126"/>
    </location>
    <ligand>
        <name>Mg(2+)</name>
        <dbReference type="ChEBI" id="CHEBI:18420"/>
        <label>1</label>
    </ligand>
</feature>
<keyword evidence="2" id="KW-0547">Nucleotide-binding</keyword>
<evidence type="ECO:0000313" key="5">
    <source>
        <dbReference type="EMBL" id="KAB0672285.1"/>
    </source>
</evidence>
<feature type="binding site" evidence="2">
    <location>
        <position position="56"/>
    </location>
    <ligand>
        <name>substrate</name>
    </ligand>
</feature>
<evidence type="ECO:0000259" key="3">
    <source>
        <dbReference type="Pfam" id="PF00586"/>
    </source>
</evidence>
<dbReference type="EC" id="2.7.4.16" evidence="2"/>
<evidence type="ECO:0000313" key="6">
    <source>
        <dbReference type="Proteomes" id="UP000798046"/>
    </source>
</evidence>
<comment type="caution">
    <text evidence="2">Lacks conserved residue(s) required for the propagation of feature annotation.</text>
</comment>
<dbReference type="HAMAP" id="MF_02128">
    <property type="entry name" value="TMP_kinase"/>
    <property type="match status" value="1"/>
</dbReference>
<feature type="binding site" evidence="2">
    <location>
        <position position="48"/>
    </location>
    <ligand>
        <name>Mg(2+)</name>
        <dbReference type="ChEBI" id="CHEBI:18420"/>
        <label>1</label>
    </ligand>
</feature>
<dbReference type="PANTHER" id="PTHR30270">
    <property type="entry name" value="THIAMINE-MONOPHOSPHATE KINASE"/>
    <property type="match status" value="1"/>
</dbReference>
<evidence type="ECO:0000256" key="2">
    <source>
        <dbReference type="HAMAP-Rule" id="MF_02128"/>
    </source>
</evidence>
<dbReference type="CDD" id="cd02194">
    <property type="entry name" value="ThiL"/>
    <property type="match status" value="1"/>
</dbReference>
<comment type="caution">
    <text evidence="5">The sequence shown here is derived from an EMBL/GenBank/DDBJ whole genome shotgun (WGS) entry which is preliminary data.</text>
</comment>
<feature type="binding site" evidence="2">
    <location>
        <position position="49"/>
    </location>
    <ligand>
        <name>Mg(2+)</name>
        <dbReference type="ChEBI" id="CHEBI:18420"/>
        <label>1</label>
    </ligand>
</feature>
<dbReference type="Gene3D" id="3.90.650.10">
    <property type="entry name" value="PurM-like C-terminal domain"/>
    <property type="match status" value="1"/>
</dbReference>
<keyword evidence="2" id="KW-0460">Magnesium</keyword>
<keyword evidence="1 2" id="KW-0784">Thiamine biosynthesis</keyword>
<feature type="binding site" evidence="2">
    <location>
        <position position="32"/>
    </location>
    <ligand>
        <name>Mg(2+)</name>
        <dbReference type="ChEBI" id="CHEBI:18420"/>
        <label>3</label>
    </ligand>
</feature>
<dbReference type="EMBL" id="VZRA01000001">
    <property type="protein sequence ID" value="KAB0672285.1"/>
    <property type="molecule type" value="Genomic_DNA"/>
</dbReference>
<comment type="function">
    <text evidence="2">Catalyzes the ATP-dependent phosphorylation of thiamine-monophosphate (TMP) to form thiamine-pyrophosphate (TPP), the active form of vitamin B1.</text>
</comment>
<feature type="binding site" evidence="2">
    <location>
        <position position="78"/>
    </location>
    <ligand>
        <name>Mg(2+)</name>
        <dbReference type="ChEBI" id="CHEBI:18420"/>
        <label>2</label>
    </ligand>
</feature>
<dbReference type="PIRSF" id="PIRSF005303">
    <property type="entry name" value="Thiam_monoph_kin"/>
    <property type="match status" value="1"/>
</dbReference>
<protein>
    <recommendedName>
        <fullName evidence="2">Thiamine-monophosphate kinase</fullName>
        <shortName evidence="2">TMP kinase</shortName>
        <shortName evidence="2">Thiamine-phosphate kinase</shortName>
        <ecNumber evidence="2">2.7.4.16</ecNumber>
    </recommendedName>
</protein>
<feature type="binding site" evidence="2">
    <location>
        <position position="78"/>
    </location>
    <ligand>
        <name>Mg(2+)</name>
        <dbReference type="ChEBI" id="CHEBI:18420"/>
        <label>4</label>
    </ligand>
</feature>
<feature type="binding site" evidence="2">
    <location>
        <position position="331"/>
    </location>
    <ligand>
        <name>substrate</name>
    </ligand>
</feature>
<dbReference type="InterPro" id="IPR036676">
    <property type="entry name" value="PurM-like_C_sf"/>
</dbReference>
<feature type="domain" description="PurM-like C-terminal" evidence="4">
    <location>
        <begin position="157"/>
        <end position="316"/>
    </location>
</feature>
<feature type="binding site" evidence="2">
    <location>
        <position position="78"/>
    </location>
    <ligand>
        <name>Mg(2+)</name>
        <dbReference type="ChEBI" id="CHEBI:18420"/>
        <label>3</label>
    </ligand>
</feature>
<reference evidence="5 6" key="1">
    <citation type="journal article" date="2020" name="Microorganisms">
        <title>Description of Three Novel Members in the Family Geobacteraceae, Oryzomonas japonicum gen. nov., sp. nov., Oryzomonas sagensis sp. nov., and Oryzomonas ruber sp. nov.</title>
        <authorList>
            <person name="Xu Z."/>
            <person name="Masuda Y."/>
            <person name="Hayakawa C."/>
            <person name="Ushijima N."/>
            <person name="Kawano K."/>
            <person name="Shiratori Y."/>
            <person name="Senoo K."/>
            <person name="Itoh H."/>
        </authorList>
    </citation>
    <scope>NUCLEOTIDE SEQUENCE [LARGE SCALE GENOMIC DNA]</scope>
    <source>
        <strain evidence="5 6">Red100</strain>
    </source>
</reference>
<organism evidence="5 6">
    <name type="scientific">Oryzomonas sagensis</name>
    <dbReference type="NCBI Taxonomy" id="2603857"/>
    <lineage>
        <taxon>Bacteria</taxon>
        <taxon>Pseudomonadati</taxon>
        <taxon>Thermodesulfobacteriota</taxon>
        <taxon>Desulfuromonadia</taxon>
        <taxon>Geobacterales</taxon>
        <taxon>Geobacteraceae</taxon>
        <taxon>Oryzomonas</taxon>
    </lineage>
</organism>
<feature type="domain" description="PurM-like N-terminal" evidence="3">
    <location>
        <begin position="30"/>
        <end position="143"/>
    </location>
</feature>
<dbReference type="GO" id="GO:0009030">
    <property type="term" value="F:thiamine-phosphate kinase activity"/>
    <property type="evidence" value="ECO:0007669"/>
    <property type="project" value="UniProtKB-EC"/>
</dbReference>
<proteinExistence type="inferred from homology"/>
<dbReference type="SUPFAM" id="SSF56042">
    <property type="entry name" value="PurM C-terminal domain-like"/>
    <property type="match status" value="1"/>
</dbReference>
<feature type="binding site" evidence="2">
    <location>
        <begin position="125"/>
        <end position="126"/>
    </location>
    <ligand>
        <name>ATP</name>
        <dbReference type="ChEBI" id="CHEBI:30616"/>
    </ligand>
</feature>
<evidence type="ECO:0000256" key="1">
    <source>
        <dbReference type="ARBA" id="ARBA00022977"/>
    </source>
</evidence>
<feature type="binding site" evidence="2">
    <location>
        <position position="49"/>
    </location>
    <ligand>
        <name>Mg(2+)</name>
        <dbReference type="ChEBI" id="CHEBI:18420"/>
        <label>2</label>
    </ligand>
</feature>
<dbReference type="RefSeq" id="WP_151156128.1">
    <property type="nucleotide sequence ID" value="NZ_VZRA01000001.1"/>
</dbReference>
<keyword evidence="2 5" id="KW-0418">Kinase</keyword>
<feature type="binding site" evidence="2">
    <location>
        <position position="152"/>
    </location>
    <ligand>
        <name>ATP</name>
        <dbReference type="ChEBI" id="CHEBI:30616"/>
    </ligand>
</feature>
<dbReference type="InterPro" id="IPR010918">
    <property type="entry name" value="PurM-like_C_dom"/>
</dbReference>
<comment type="pathway">
    <text evidence="2">Cofactor biosynthesis; thiamine diphosphate biosynthesis; thiamine diphosphate from thiamine phosphate: step 1/1.</text>
</comment>
<sequence length="335" mass="35203">MKIGELGEFGLISRIASGLADGNGVITGIGDDAAVTALSPGMQLLTSTDMLVEDVHFRRAWHDPYRLGRKSLAVSISDIAAMGGIPRWALLSLAVPPETPLEFLDAFTRGFLAMAAEHGVALIGGDTCSSRAGLTISVTIMGEQEPENIIRRSGAHPDDDIWVTGTLGDAALGLELLEKGKLPSPMTVEEQERLISRLLDPSPRSAAGRALAEAGLVSAMIDVSDGLLADFGHIAELSALGGTIHLDALPLSPDFRTVLPSHPSSHPDLALSGGEDYELAFTAPAANREKIVQLMKKCGIDARPVGIVTASPEVTVLLADGSTYAPQNKGYNHFT</sequence>
<dbReference type="InterPro" id="IPR016188">
    <property type="entry name" value="PurM-like_N"/>
</dbReference>
<dbReference type="SUPFAM" id="SSF55326">
    <property type="entry name" value="PurM N-terminal domain-like"/>
    <property type="match status" value="1"/>
</dbReference>
<comment type="catalytic activity">
    <reaction evidence="2">
        <text>thiamine phosphate + ATP = thiamine diphosphate + ADP</text>
        <dbReference type="Rhea" id="RHEA:15913"/>
        <dbReference type="ChEBI" id="CHEBI:30616"/>
        <dbReference type="ChEBI" id="CHEBI:37575"/>
        <dbReference type="ChEBI" id="CHEBI:58937"/>
        <dbReference type="ChEBI" id="CHEBI:456216"/>
        <dbReference type="EC" id="2.7.4.16"/>
    </reaction>
</comment>
<dbReference type="InterPro" id="IPR036921">
    <property type="entry name" value="PurM-like_N_sf"/>
</dbReference>
<feature type="binding site" evidence="2">
    <location>
        <position position="47"/>
    </location>
    <ligand>
        <name>Mg(2+)</name>
        <dbReference type="ChEBI" id="CHEBI:18420"/>
        <label>4</label>
    </ligand>
</feature>
<feature type="binding site" evidence="2">
    <location>
        <position position="222"/>
    </location>
    <ligand>
        <name>Mg(2+)</name>
        <dbReference type="ChEBI" id="CHEBI:18420"/>
        <label>3</label>
    </ligand>
</feature>
<keyword evidence="2" id="KW-0067">ATP-binding</keyword>
<dbReference type="Pfam" id="PF02769">
    <property type="entry name" value="AIRS_C"/>
    <property type="match status" value="1"/>
</dbReference>
<comment type="similarity">
    <text evidence="2">Belongs to the thiamine-monophosphate kinase family.</text>
</comment>
<dbReference type="Pfam" id="PF00586">
    <property type="entry name" value="AIRS"/>
    <property type="match status" value="1"/>
</dbReference>
<evidence type="ECO:0000259" key="4">
    <source>
        <dbReference type="Pfam" id="PF02769"/>
    </source>
</evidence>
<dbReference type="PANTHER" id="PTHR30270:SF0">
    <property type="entry name" value="THIAMINE-MONOPHOSPHATE KINASE"/>
    <property type="match status" value="1"/>
</dbReference>
<keyword evidence="6" id="KW-1185">Reference proteome</keyword>
<comment type="miscellaneous">
    <text evidence="2">Reaction mechanism of ThiL seems to utilize a direct, inline transfer of the gamma-phosphate of ATP to TMP rather than a phosphorylated enzyme intermediate.</text>
</comment>
<dbReference type="InterPro" id="IPR006283">
    <property type="entry name" value="ThiL-like"/>
</dbReference>
<accession>A0ABQ6TTE4</accession>
<gene>
    <name evidence="2 5" type="primary">thiL</name>
    <name evidence="5" type="ORF">F6V30_06905</name>
</gene>
<feature type="binding site" evidence="2">
    <location>
        <position position="225"/>
    </location>
    <ligand>
        <name>Mg(2+)</name>
        <dbReference type="ChEBI" id="CHEBI:18420"/>
        <label>5</label>
    </ligand>
</feature>
<feature type="binding site" evidence="2">
    <location>
        <position position="32"/>
    </location>
    <ligand>
        <name>Mg(2+)</name>
        <dbReference type="ChEBI" id="CHEBI:18420"/>
        <label>4</label>
    </ligand>
</feature>
<feature type="binding site" evidence="2">
    <location>
        <position position="275"/>
    </location>
    <ligand>
        <name>substrate</name>
    </ligand>
</feature>
<dbReference type="NCBIfam" id="TIGR01379">
    <property type="entry name" value="thiL"/>
    <property type="match status" value="1"/>
</dbReference>
<keyword evidence="2 5" id="KW-0808">Transferase</keyword>
<dbReference type="Gene3D" id="3.30.1330.10">
    <property type="entry name" value="PurM-like, N-terminal domain"/>
    <property type="match status" value="1"/>
</dbReference>
<dbReference type="Proteomes" id="UP000798046">
    <property type="component" value="Unassembled WGS sequence"/>
</dbReference>
<keyword evidence="2" id="KW-0479">Metal-binding</keyword>